<keyword evidence="12" id="KW-0732">Signal</keyword>
<dbReference type="FunFam" id="1.10.510.10:FF:000459">
    <property type="entry name" value="Casein kinase II subunit alpha"/>
    <property type="match status" value="1"/>
</dbReference>
<dbReference type="PROSITE" id="PS50011">
    <property type="entry name" value="PROTEIN_KINASE_DOM"/>
    <property type="match status" value="1"/>
</dbReference>
<gene>
    <name evidence="14" type="ORF">MOQ_010061</name>
</gene>
<dbReference type="GO" id="GO:0005956">
    <property type="term" value="C:protein kinase CK2 complex"/>
    <property type="evidence" value="ECO:0007669"/>
    <property type="project" value="TreeGrafter"/>
</dbReference>
<name>K2MV34_TRYCR</name>
<dbReference type="SMART" id="SM00220">
    <property type="entry name" value="S_TKc"/>
    <property type="match status" value="1"/>
</dbReference>
<comment type="catalytic activity">
    <reaction evidence="7">
        <text>L-threonyl-[protein] + ATP = O-phospho-L-threonyl-[protein] + ADP + H(+)</text>
        <dbReference type="Rhea" id="RHEA:46608"/>
        <dbReference type="Rhea" id="RHEA-COMP:11060"/>
        <dbReference type="Rhea" id="RHEA-COMP:11605"/>
        <dbReference type="ChEBI" id="CHEBI:15378"/>
        <dbReference type="ChEBI" id="CHEBI:30013"/>
        <dbReference type="ChEBI" id="CHEBI:30616"/>
        <dbReference type="ChEBI" id="CHEBI:61977"/>
        <dbReference type="ChEBI" id="CHEBI:456216"/>
        <dbReference type="EC" id="2.7.11.1"/>
    </reaction>
</comment>
<dbReference type="Pfam" id="PF00069">
    <property type="entry name" value="Pkinase"/>
    <property type="match status" value="1"/>
</dbReference>
<dbReference type="Gene3D" id="3.30.200.20">
    <property type="entry name" value="Phosphorylase Kinase, domain 1"/>
    <property type="match status" value="1"/>
</dbReference>
<feature type="signal peptide" evidence="12">
    <location>
        <begin position="1"/>
        <end position="15"/>
    </location>
</feature>
<evidence type="ECO:0000256" key="3">
    <source>
        <dbReference type="ARBA" id="ARBA00022679"/>
    </source>
</evidence>
<feature type="chain" id="PRO_5012316696" description="non-specific serine/threonine protein kinase" evidence="12">
    <location>
        <begin position="16"/>
        <end position="477"/>
    </location>
</feature>
<evidence type="ECO:0000313" key="14">
    <source>
        <dbReference type="EMBL" id="EKF26256.1"/>
    </source>
</evidence>
<keyword evidence="6 9" id="KW-0067">ATP-binding</keyword>
<keyword evidence="3" id="KW-0808">Transferase</keyword>
<keyword evidence="15" id="KW-1185">Reference proteome</keyword>
<evidence type="ECO:0000256" key="11">
    <source>
        <dbReference type="SAM" id="MobiDB-lite"/>
    </source>
</evidence>
<dbReference type="SUPFAM" id="SSF56112">
    <property type="entry name" value="Protein kinase-like (PK-like)"/>
    <property type="match status" value="1"/>
</dbReference>
<dbReference type="GO" id="GO:0005829">
    <property type="term" value="C:cytosol"/>
    <property type="evidence" value="ECO:0007669"/>
    <property type="project" value="TreeGrafter"/>
</dbReference>
<dbReference type="OrthoDB" id="10254671at2759"/>
<dbReference type="InterPro" id="IPR017441">
    <property type="entry name" value="Protein_kinase_ATP_BS"/>
</dbReference>
<dbReference type="PANTHER" id="PTHR24054">
    <property type="entry name" value="CASEIN KINASE II SUBUNIT ALPHA"/>
    <property type="match status" value="1"/>
</dbReference>
<reference evidence="14 15" key="1">
    <citation type="journal article" date="2012" name="BMC Genomics">
        <title>Comparative genomic analysis of human infective Trypanosoma cruzi lineages with the bat-restricted subspecies T. cruzi marinkellei.</title>
        <authorList>
            <person name="Franzen O."/>
            <person name="Talavera-Lopez C."/>
            <person name="Ochaya S."/>
            <person name="Butler C.E."/>
            <person name="Messenger L.A."/>
            <person name="Lewis M.D."/>
            <person name="Llewellyn M.S."/>
            <person name="Marinkelle C.J."/>
            <person name="Tyler K.M."/>
            <person name="Miles M.A."/>
            <person name="Andersson B."/>
        </authorList>
    </citation>
    <scope>NUCLEOTIDE SEQUENCE [LARGE SCALE GENOMIC DNA]</scope>
    <source>
        <strain evidence="14 15">B7</strain>
    </source>
</reference>
<sequence length="477" mass="55754">HPLLLLLLLHTHTHKYPHSVYKYIYTLIHSTNNKQQKKKKKKGEKGERTLGELMTDRYPSNRNITNITTTTTTTTTTTATTTTGPAPASSQPPENNGDVLHVTSDRKDPNHTGENNVVLNRTLTESEPWNYGTGAIPHPFWFVNNNMPPSYWDYEKMTIEYNSGEPYELIQKIGIGKYSEVFRSRNRINGELCVLKILKPIRIQKIRREISILQNLCGGPNVIRLLDVVSISPEGTPVLVTENVEPAASLRSLMKSGMLTKFDMRYYMYEVLRCLHFAHSHGIFHRDIKPNNIIIDYQRRNLRIADWGLGEYYIHGKEYNFCVGTRSFKAPELLLGFRLYDYSLDIWSAGCILAEMLFRVFPFFPGQSNEEQLRHILEVIGTEDLEDYARRNKIHLPRFLFRRGELIEWTKRPWYAFVDDKTDSWCDVYALDLLNKMLRLDHQERILAWDAMQHPFFDPIRNVLREDPQEQYPRVPY</sequence>
<dbReference type="AlphaFoldDB" id="K2MV34"/>
<evidence type="ECO:0000256" key="2">
    <source>
        <dbReference type="ARBA" id="ARBA00022527"/>
    </source>
</evidence>
<proteinExistence type="inferred from homology"/>
<feature type="compositionally biased region" description="Low complexity" evidence="11">
    <location>
        <begin position="68"/>
        <end position="83"/>
    </location>
</feature>
<keyword evidence="4 9" id="KW-0547">Nucleotide-binding</keyword>
<protein>
    <recommendedName>
        <fullName evidence="1">non-specific serine/threonine protein kinase</fullName>
        <ecNumber evidence="1">2.7.11.1</ecNumber>
    </recommendedName>
</protein>
<evidence type="ECO:0000256" key="10">
    <source>
        <dbReference type="RuleBase" id="RU000304"/>
    </source>
</evidence>
<evidence type="ECO:0000256" key="6">
    <source>
        <dbReference type="ARBA" id="ARBA00022840"/>
    </source>
</evidence>
<comment type="catalytic activity">
    <reaction evidence="8">
        <text>L-seryl-[protein] + ATP = O-phospho-L-seryl-[protein] + ADP + H(+)</text>
        <dbReference type="Rhea" id="RHEA:17989"/>
        <dbReference type="Rhea" id="RHEA-COMP:9863"/>
        <dbReference type="Rhea" id="RHEA-COMP:11604"/>
        <dbReference type="ChEBI" id="CHEBI:15378"/>
        <dbReference type="ChEBI" id="CHEBI:29999"/>
        <dbReference type="ChEBI" id="CHEBI:30616"/>
        <dbReference type="ChEBI" id="CHEBI:83421"/>
        <dbReference type="ChEBI" id="CHEBI:456216"/>
        <dbReference type="EC" id="2.7.11.1"/>
    </reaction>
</comment>
<evidence type="ECO:0000256" key="4">
    <source>
        <dbReference type="ARBA" id="ARBA00022741"/>
    </source>
</evidence>
<accession>K2MV34</accession>
<evidence type="ECO:0000256" key="12">
    <source>
        <dbReference type="SAM" id="SignalP"/>
    </source>
</evidence>
<feature type="non-terminal residue" evidence="14">
    <location>
        <position position="1"/>
    </location>
</feature>
<evidence type="ECO:0000256" key="9">
    <source>
        <dbReference type="PROSITE-ProRule" id="PRU10141"/>
    </source>
</evidence>
<dbReference type="FunFam" id="3.30.200.20:FF:000088">
    <property type="entry name" value="Casein kinase II subunit alpha"/>
    <property type="match status" value="1"/>
</dbReference>
<feature type="binding site" evidence="9">
    <location>
        <position position="196"/>
    </location>
    <ligand>
        <name>ATP</name>
        <dbReference type="ChEBI" id="CHEBI:30616"/>
    </ligand>
</feature>
<dbReference type="CDD" id="cd14132">
    <property type="entry name" value="STKc_CK2_alpha"/>
    <property type="match status" value="1"/>
</dbReference>
<dbReference type="GO" id="GO:0031981">
    <property type="term" value="C:nuclear lumen"/>
    <property type="evidence" value="ECO:0007669"/>
    <property type="project" value="UniProtKB-ARBA"/>
</dbReference>
<dbReference type="Proteomes" id="UP000007350">
    <property type="component" value="Unassembled WGS sequence"/>
</dbReference>
<dbReference type="EC" id="2.7.11.1" evidence="1"/>
<dbReference type="GO" id="GO:0051726">
    <property type="term" value="P:regulation of cell cycle"/>
    <property type="evidence" value="ECO:0007669"/>
    <property type="project" value="TreeGrafter"/>
</dbReference>
<comment type="caution">
    <text evidence="14">The sequence shown here is derived from an EMBL/GenBank/DDBJ whole genome shotgun (WGS) entry which is preliminary data.</text>
</comment>
<dbReference type="InterPro" id="IPR008271">
    <property type="entry name" value="Ser/Thr_kinase_AS"/>
</dbReference>
<evidence type="ECO:0000256" key="7">
    <source>
        <dbReference type="ARBA" id="ARBA00047899"/>
    </source>
</evidence>
<dbReference type="PROSITE" id="PS00108">
    <property type="entry name" value="PROTEIN_KINASE_ST"/>
    <property type="match status" value="1"/>
</dbReference>
<dbReference type="InterPro" id="IPR045216">
    <property type="entry name" value="CK2_alpha"/>
</dbReference>
<evidence type="ECO:0000256" key="8">
    <source>
        <dbReference type="ARBA" id="ARBA00048679"/>
    </source>
</evidence>
<dbReference type="GO" id="GO:0005524">
    <property type="term" value="F:ATP binding"/>
    <property type="evidence" value="ECO:0007669"/>
    <property type="project" value="UniProtKB-UniRule"/>
</dbReference>
<feature type="compositionally biased region" description="Polar residues" evidence="11">
    <location>
        <begin position="58"/>
        <end position="67"/>
    </location>
</feature>
<dbReference type="GO" id="GO:0006357">
    <property type="term" value="P:regulation of transcription by RNA polymerase II"/>
    <property type="evidence" value="ECO:0007669"/>
    <property type="project" value="UniProtKB-ARBA"/>
</dbReference>
<feature type="region of interest" description="Disordered" evidence="11">
    <location>
        <begin position="32"/>
        <end position="115"/>
    </location>
</feature>
<evidence type="ECO:0000256" key="5">
    <source>
        <dbReference type="ARBA" id="ARBA00022777"/>
    </source>
</evidence>
<dbReference type="Gene3D" id="1.10.510.10">
    <property type="entry name" value="Transferase(Phosphotransferase) domain 1"/>
    <property type="match status" value="1"/>
</dbReference>
<dbReference type="InterPro" id="IPR011009">
    <property type="entry name" value="Kinase-like_dom_sf"/>
</dbReference>
<keyword evidence="2 10" id="KW-0723">Serine/threonine-protein kinase</keyword>
<comment type="similarity">
    <text evidence="10">Belongs to the protein kinase superfamily.</text>
</comment>
<evidence type="ECO:0000256" key="1">
    <source>
        <dbReference type="ARBA" id="ARBA00012513"/>
    </source>
</evidence>
<evidence type="ECO:0000313" key="15">
    <source>
        <dbReference type="Proteomes" id="UP000007350"/>
    </source>
</evidence>
<evidence type="ECO:0000259" key="13">
    <source>
        <dbReference type="PROSITE" id="PS50011"/>
    </source>
</evidence>
<dbReference type="EMBL" id="AHKC01021317">
    <property type="protein sequence ID" value="EKF26256.1"/>
    <property type="molecule type" value="Genomic_DNA"/>
</dbReference>
<dbReference type="PANTHER" id="PTHR24054:SF55">
    <property type="entry name" value="CASEIN KINASE II, ALPHA CHAIN"/>
    <property type="match status" value="1"/>
</dbReference>
<keyword evidence="5 14" id="KW-0418">Kinase</keyword>
<dbReference type="PROSITE" id="PS00107">
    <property type="entry name" value="PROTEIN_KINASE_ATP"/>
    <property type="match status" value="1"/>
</dbReference>
<dbReference type="InterPro" id="IPR000719">
    <property type="entry name" value="Prot_kinase_dom"/>
</dbReference>
<feature type="domain" description="Protein kinase" evidence="13">
    <location>
        <begin position="167"/>
        <end position="457"/>
    </location>
</feature>
<dbReference type="GO" id="GO:0004674">
    <property type="term" value="F:protein serine/threonine kinase activity"/>
    <property type="evidence" value="ECO:0007669"/>
    <property type="project" value="UniProtKB-KW"/>
</dbReference>
<organism evidence="14 15">
    <name type="scientific">Trypanosoma cruzi marinkellei</name>
    <dbReference type="NCBI Taxonomy" id="85056"/>
    <lineage>
        <taxon>Eukaryota</taxon>
        <taxon>Discoba</taxon>
        <taxon>Euglenozoa</taxon>
        <taxon>Kinetoplastea</taxon>
        <taxon>Metakinetoplastina</taxon>
        <taxon>Trypanosomatida</taxon>
        <taxon>Trypanosomatidae</taxon>
        <taxon>Trypanosoma</taxon>
        <taxon>Schizotrypanum</taxon>
    </lineage>
</organism>